<dbReference type="Proteomes" id="UP000248214">
    <property type="component" value="Unassembled WGS sequence"/>
</dbReference>
<gene>
    <name evidence="1" type="ORF">CR194_13460</name>
</gene>
<organism evidence="1 2">
    <name type="scientific">Salipaludibacillus keqinensis</name>
    <dbReference type="NCBI Taxonomy" id="2045207"/>
    <lineage>
        <taxon>Bacteria</taxon>
        <taxon>Bacillati</taxon>
        <taxon>Bacillota</taxon>
        <taxon>Bacilli</taxon>
        <taxon>Bacillales</taxon>
        <taxon>Bacillaceae</taxon>
    </lineage>
</organism>
<evidence type="ECO:0000313" key="2">
    <source>
        <dbReference type="Proteomes" id="UP000248214"/>
    </source>
</evidence>
<dbReference type="RefSeq" id="WP_110610217.1">
    <property type="nucleotide sequence ID" value="NZ_PDOD01000003.1"/>
</dbReference>
<dbReference type="AlphaFoldDB" id="A0A323TBU3"/>
<name>A0A323TBU3_9BACI</name>
<dbReference type="EMBL" id="PDOD01000003">
    <property type="protein sequence ID" value="PYZ92668.1"/>
    <property type="molecule type" value="Genomic_DNA"/>
</dbReference>
<reference evidence="1 2" key="1">
    <citation type="submission" date="2017-10" db="EMBL/GenBank/DDBJ databases">
        <title>Bacillus sp. nov., a halophilic bacterium isolated from a Keqin Lake.</title>
        <authorList>
            <person name="Wang H."/>
        </authorList>
    </citation>
    <scope>NUCLEOTIDE SEQUENCE [LARGE SCALE GENOMIC DNA]</scope>
    <source>
        <strain evidence="1 2">KQ-12</strain>
    </source>
</reference>
<proteinExistence type="predicted"/>
<keyword evidence="2" id="KW-1185">Reference proteome</keyword>
<protein>
    <submittedName>
        <fullName evidence="1">Uncharacterized protein</fullName>
    </submittedName>
</protein>
<sequence>MEKRYGLLFGLFAVIISGAFSVYALFEDHRANDTVEEIVQGEGLLDLKEVTEVTEENNHIFRQELEGMMPVGDADGEWGVVSAKGEKYSDRRSASETEILEQYEESILQLKKDADDQLDELVSQAYKDYQQKRDNGETISIIYFYSTYYQEAKELEEQVDQAFGQLYQSLTTELRSHGYSHDHAIVVKEQFDEDKSKRKNALIEKALGSF</sequence>
<accession>A0A323TBU3</accession>
<comment type="caution">
    <text evidence="1">The sequence shown here is derived from an EMBL/GenBank/DDBJ whole genome shotgun (WGS) entry which is preliminary data.</text>
</comment>
<evidence type="ECO:0000313" key="1">
    <source>
        <dbReference type="EMBL" id="PYZ92668.1"/>
    </source>
</evidence>